<evidence type="ECO:0000313" key="9">
    <source>
        <dbReference type="Proteomes" id="UP000756387"/>
    </source>
</evidence>
<dbReference type="RefSeq" id="WP_193638120.1">
    <property type="nucleotide sequence ID" value="NZ_JADCSA010000007.1"/>
</dbReference>
<gene>
    <name evidence="8" type="ORF">IEQ44_08985</name>
</gene>
<evidence type="ECO:0000256" key="3">
    <source>
        <dbReference type="ARBA" id="ARBA00022989"/>
    </source>
</evidence>
<dbReference type="Pfam" id="PF02656">
    <property type="entry name" value="DUF202"/>
    <property type="match status" value="1"/>
</dbReference>
<evidence type="ECO:0000256" key="2">
    <source>
        <dbReference type="ARBA" id="ARBA00022692"/>
    </source>
</evidence>
<feature type="transmembrane region" description="Helical" evidence="6">
    <location>
        <begin position="95"/>
        <end position="117"/>
    </location>
</feature>
<evidence type="ECO:0000256" key="4">
    <source>
        <dbReference type="ARBA" id="ARBA00023136"/>
    </source>
</evidence>
<keyword evidence="4 6" id="KW-0472">Membrane</keyword>
<feature type="region of interest" description="Disordered" evidence="5">
    <location>
        <begin position="1"/>
        <end position="22"/>
    </location>
</feature>
<feature type="domain" description="DUF202" evidence="7">
    <location>
        <begin position="20"/>
        <end position="82"/>
    </location>
</feature>
<sequence>MTPSAPDEAQASGAASYLPDPGLQNERTALAWQRTALSMIAASAVMARLTWSTGGVAALVILVVAASLSTWVFLESRGRYAHSARVRLRASARGGRAPLALTVAVALLALTEIGALLR</sequence>
<dbReference type="EMBL" id="JADCSA010000007">
    <property type="protein sequence ID" value="MBE7324787.1"/>
    <property type="molecule type" value="Genomic_DNA"/>
</dbReference>
<accession>A0ABR9RT63</accession>
<reference evidence="8 9" key="1">
    <citation type="submission" date="2020-10" db="EMBL/GenBank/DDBJ databases">
        <title>Nocardioides sp. isolated from sludge.</title>
        <authorList>
            <person name="Zhang X."/>
        </authorList>
    </citation>
    <scope>NUCLEOTIDE SEQUENCE [LARGE SCALE GENOMIC DNA]</scope>
    <source>
        <strain evidence="8 9">Y6</strain>
    </source>
</reference>
<organism evidence="8 9">
    <name type="scientific">Nocardioides malaquae</name>
    <dbReference type="NCBI Taxonomy" id="2773426"/>
    <lineage>
        <taxon>Bacteria</taxon>
        <taxon>Bacillati</taxon>
        <taxon>Actinomycetota</taxon>
        <taxon>Actinomycetes</taxon>
        <taxon>Propionibacteriales</taxon>
        <taxon>Nocardioidaceae</taxon>
        <taxon>Nocardioides</taxon>
    </lineage>
</organism>
<keyword evidence="3 6" id="KW-1133">Transmembrane helix</keyword>
<dbReference type="Proteomes" id="UP000756387">
    <property type="component" value="Unassembled WGS sequence"/>
</dbReference>
<comment type="caution">
    <text evidence="8">The sequence shown here is derived from an EMBL/GenBank/DDBJ whole genome shotgun (WGS) entry which is preliminary data.</text>
</comment>
<proteinExistence type="predicted"/>
<evidence type="ECO:0000256" key="5">
    <source>
        <dbReference type="SAM" id="MobiDB-lite"/>
    </source>
</evidence>
<keyword evidence="2 6" id="KW-0812">Transmembrane</keyword>
<evidence type="ECO:0000256" key="1">
    <source>
        <dbReference type="ARBA" id="ARBA00004127"/>
    </source>
</evidence>
<name>A0ABR9RT63_9ACTN</name>
<feature type="transmembrane region" description="Helical" evidence="6">
    <location>
        <begin position="55"/>
        <end position="74"/>
    </location>
</feature>
<evidence type="ECO:0000256" key="6">
    <source>
        <dbReference type="SAM" id="Phobius"/>
    </source>
</evidence>
<evidence type="ECO:0000313" key="8">
    <source>
        <dbReference type="EMBL" id="MBE7324787.1"/>
    </source>
</evidence>
<comment type="subcellular location">
    <subcellularLocation>
        <location evidence="1">Endomembrane system</location>
        <topology evidence="1">Multi-pass membrane protein</topology>
    </subcellularLocation>
</comment>
<protein>
    <submittedName>
        <fullName evidence="8">DUF202 domain-containing protein</fullName>
    </submittedName>
</protein>
<evidence type="ECO:0000259" key="7">
    <source>
        <dbReference type="Pfam" id="PF02656"/>
    </source>
</evidence>
<keyword evidence="9" id="KW-1185">Reference proteome</keyword>
<dbReference type="InterPro" id="IPR003807">
    <property type="entry name" value="DUF202"/>
</dbReference>